<keyword evidence="2" id="KW-0812">Transmembrane</keyword>
<name>A0AAU7YPY4_9PHYC</name>
<accession>A0AAU7YPY4</accession>
<feature type="region of interest" description="Disordered" evidence="1">
    <location>
        <begin position="64"/>
        <end position="93"/>
    </location>
</feature>
<evidence type="ECO:0000313" key="3">
    <source>
        <dbReference type="EMBL" id="XCA47416.1"/>
    </source>
</evidence>
<keyword evidence="2" id="KW-0472">Membrane</keyword>
<keyword evidence="2" id="KW-1133">Transmembrane helix</keyword>
<feature type="compositionally biased region" description="Basic and acidic residues" evidence="1">
    <location>
        <begin position="175"/>
        <end position="190"/>
    </location>
</feature>
<feature type="transmembrane region" description="Helical" evidence="2">
    <location>
        <begin position="6"/>
        <end position="24"/>
    </location>
</feature>
<feature type="region of interest" description="Disordered" evidence="1">
    <location>
        <begin position="131"/>
        <end position="159"/>
    </location>
</feature>
<feature type="region of interest" description="Disordered" evidence="1">
    <location>
        <begin position="175"/>
        <end position="249"/>
    </location>
</feature>
<feature type="compositionally biased region" description="Acidic residues" evidence="1">
    <location>
        <begin position="71"/>
        <end position="93"/>
    </location>
</feature>
<dbReference type="EMBL" id="PP911589">
    <property type="protein sequence ID" value="XCA47416.1"/>
    <property type="molecule type" value="Genomic_DNA"/>
</dbReference>
<protein>
    <submittedName>
        <fullName evidence="3">Uncharacterized protein</fullName>
    </submittedName>
</protein>
<evidence type="ECO:0000256" key="1">
    <source>
        <dbReference type="SAM" id="MobiDB-lite"/>
    </source>
</evidence>
<organism evidence="3">
    <name type="scientific">Micromonas commoda virus</name>
    <dbReference type="NCBI Taxonomy" id="3057169"/>
    <lineage>
        <taxon>Viruses</taxon>
        <taxon>Varidnaviria</taxon>
        <taxon>Bamfordvirae</taxon>
        <taxon>Nucleocytoviricota</taxon>
        <taxon>Megaviricetes</taxon>
        <taxon>Algavirales</taxon>
        <taxon>Phycodnaviridae</taxon>
    </lineage>
</organism>
<sequence>MKTETILIIILIVLMAAVVTVMMMNQGTGDVERLQALRKEIKEMKESKIASELEELRSEIKDLKENRVDEPEPVVEDVEDESDTIVEDEEDEEDDVVYLKSAAVVGVQSPDIEKNNFPIESDEVRASVMESQNIVENDVKKNSETKASPRIMNKGPDSLKLPQMTMEKLKAVARKVKEKERNEEIKKDIVRPGPKAPKPTPELIRLGPPKMVRRPAVCRDLPGSPFDSCGRPRSFGPVRAATQLGLKKT</sequence>
<reference evidence="3" key="1">
    <citation type="submission" date="2024-06" db="EMBL/GenBank/DDBJ databases">
        <title>Evidence of context-dependent and transient costs of resisting viral infection in isolates of the marine microalga Micromonas sp. (class Mamiellophyceae).</title>
        <authorList>
            <person name="Bedi de Silva A."/>
            <person name="Schvarcz C.R."/>
            <person name="Steward G.R."/>
            <person name="Edwards K.F."/>
        </authorList>
    </citation>
    <scope>NUCLEOTIDE SEQUENCE</scope>
    <source>
        <strain evidence="3">McV-KB2</strain>
    </source>
</reference>
<proteinExistence type="predicted"/>
<evidence type="ECO:0000256" key="2">
    <source>
        <dbReference type="SAM" id="Phobius"/>
    </source>
</evidence>